<organism evidence="2">
    <name type="scientific">uncultured organism HF70_19B12</name>
    <dbReference type="NCBI Taxonomy" id="357602"/>
    <lineage>
        <taxon>unclassified sequences</taxon>
        <taxon>environmental samples</taxon>
    </lineage>
</organism>
<reference evidence="2" key="1">
    <citation type="journal article" date="2006" name="Nature">
        <title>Proteorhodopsin lateral gene transfer between marine planktonic Bacteria and Archaea.</title>
        <authorList>
            <person name="Frigaard N.U."/>
            <person name="Martinez A."/>
            <person name="Mincer T.J."/>
            <person name="DeLong E.F."/>
        </authorList>
    </citation>
    <scope>NUCLEOTIDE SEQUENCE</scope>
</reference>
<feature type="compositionally biased region" description="Low complexity" evidence="1">
    <location>
        <begin position="256"/>
        <end position="267"/>
    </location>
</feature>
<dbReference type="InterPro" id="IPR038389">
    <property type="entry name" value="PSMG2_sf"/>
</dbReference>
<dbReference type="Pfam" id="PF09754">
    <property type="entry name" value="PAC2"/>
    <property type="match status" value="1"/>
</dbReference>
<evidence type="ECO:0000256" key="1">
    <source>
        <dbReference type="SAM" id="MobiDB-lite"/>
    </source>
</evidence>
<accession>Q2Q0G9</accession>
<dbReference type="InterPro" id="IPR019151">
    <property type="entry name" value="Proteasome_assmbl_chaperone_2"/>
</dbReference>
<dbReference type="Gene3D" id="3.40.50.10900">
    <property type="entry name" value="PAC-like subunit"/>
    <property type="match status" value="1"/>
</dbReference>
<evidence type="ECO:0000313" key="2">
    <source>
        <dbReference type="EMBL" id="ABB82961.1"/>
    </source>
</evidence>
<proteinExistence type="predicted"/>
<sequence length="267" mass="28013">MSSEVSIDLSSDLSRSGALVVVCFPGPGFVANIVAHHIVESLDLEMVGSIRHPNLPQACIVKNGLSVPTVRIYSGEPVCNHESCDSILVIVSEVQIPSDLILPMSEEFVEWSISEKAGAMLVLDSYSKTIESGHTIDDDDDSNETVKGAASTPKALASLSNLGVDRMEQGAIGGLTGVILNEASRRGFDAMALLAECSGPMQGMGPDARTAARVLGSLDELLPAIKLDSEPLLKEARRIEGEINEMMSGSVNQPPGSTSGGSTSMFG</sequence>
<evidence type="ECO:0008006" key="3">
    <source>
        <dbReference type="Google" id="ProtNLM"/>
    </source>
</evidence>
<dbReference type="SUPFAM" id="SSF159659">
    <property type="entry name" value="Cgl1923-like"/>
    <property type="match status" value="1"/>
</dbReference>
<dbReference type="PANTHER" id="PTHR35610:SF3">
    <property type="entry name" value="PROTEASOME ASSEMBLY CHAPERONE FAMILY PROTEIN"/>
    <property type="match status" value="1"/>
</dbReference>
<dbReference type="PANTHER" id="PTHR35610">
    <property type="entry name" value="3-ISOPROPYLMALATE DEHYDRATASE-RELATED"/>
    <property type="match status" value="1"/>
</dbReference>
<name>Q2Q0G9_9ZZZZ</name>
<dbReference type="EMBL" id="DQ257434">
    <property type="protein sequence ID" value="ABB82961.1"/>
    <property type="molecule type" value="Genomic_DNA"/>
</dbReference>
<protein>
    <recommendedName>
        <fullName evidence="3">Proteasome assembly chaperone family protein</fullName>
    </recommendedName>
</protein>
<dbReference type="AlphaFoldDB" id="Q2Q0G9"/>
<feature type="region of interest" description="Disordered" evidence="1">
    <location>
        <begin position="247"/>
        <end position="267"/>
    </location>
</feature>